<feature type="region of interest" description="Disordered" evidence="1">
    <location>
        <begin position="177"/>
        <end position="199"/>
    </location>
</feature>
<dbReference type="Proteomes" id="UP000789342">
    <property type="component" value="Unassembled WGS sequence"/>
</dbReference>
<feature type="compositionally biased region" description="Low complexity" evidence="1">
    <location>
        <begin position="337"/>
        <end position="354"/>
    </location>
</feature>
<evidence type="ECO:0000313" key="4">
    <source>
        <dbReference type="Proteomes" id="UP000789342"/>
    </source>
</evidence>
<dbReference type="AlphaFoldDB" id="A0A9N8YP74"/>
<name>A0A9N8YP74_9GLOM</name>
<dbReference type="Gene3D" id="1.25.10.10">
    <property type="entry name" value="Leucine-rich Repeat Variant"/>
    <property type="match status" value="1"/>
</dbReference>
<dbReference type="Pfam" id="PF21038">
    <property type="entry name" value="CEP104_N"/>
    <property type="match status" value="1"/>
</dbReference>
<evidence type="ECO:0000256" key="1">
    <source>
        <dbReference type="SAM" id="MobiDB-lite"/>
    </source>
</evidence>
<dbReference type="GO" id="GO:0005929">
    <property type="term" value="C:cilium"/>
    <property type="evidence" value="ECO:0007669"/>
    <property type="project" value="TreeGrafter"/>
</dbReference>
<dbReference type="PANTHER" id="PTHR13371:SF0">
    <property type="entry name" value="CENTROSOMAL PROTEIN OF 104 KDA"/>
    <property type="match status" value="1"/>
</dbReference>
<feature type="compositionally biased region" description="Polar residues" evidence="1">
    <location>
        <begin position="785"/>
        <end position="800"/>
    </location>
</feature>
<dbReference type="InterPro" id="IPR034085">
    <property type="entry name" value="TOG"/>
</dbReference>
<protein>
    <submittedName>
        <fullName evidence="3">7595_t:CDS:1</fullName>
    </submittedName>
</protein>
<dbReference type="Pfam" id="PF21039">
    <property type="entry name" value="CEP104_ZnF"/>
    <property type="match status" value="1"/>
</dbReference>
<dbReference type="PANTHER" id="PTHR13371">
    <property type="entry name" value="GLYCINE-, GLUTAMATE-, THIENYLCYCLOHEXYLPIPERIDINE-BINDING PROTEIN"/>
    <property type="match status" value="1"/>
</dbReference>
<proteinExistence type="predicted"/>
<evidence type="ECO:0000259" key="2">
    <source>
        <dbReference type="SMART" id="SM01349"/>
    </source>
</evidence>
<evidence type="ECO:0000313" key="3">
    <source>
        <dbReference type="EMBL" id="CAG8437416.1"/>
    </source>
</evidence>
<feature type="compositionally biased region" description="Basic and acidic residues" evidence="1">
    <location>
        <begin position="1010"/>
        <end position="1022"/>
    </location>
</feature>
<dbReference type="InterPro" id="IPR048738">
    <property type="entry name" value="CEP104_Znf"/>
</dbReference>
<keyword evidence="4" id="KW-1185">Reference proteome</keyword>
<feature type="region of interest" description="Disordered" evidence="1">
    <location>
        <begin position="980"/>
        <end position="1058"/>
    </location>
</feature>
<dbReference type="OrthoDB" id="66599at2759"/>
<dbReference type="InterPro" id="IPR048739">
    <property type="entry name" value="CEP104_N"/>
</dbReference>
<feature type="region of interest" description="Disordered" evidence="1">
    <location>
        <begin position="770"/>
        <end position="855"/>
    </location>
</feature>
<feature type="region of interest" description="Disordered" evidence="1">
    <location>
        <begin position="332"/>
        <end position="392"/>
    </location>
</feature>
<reference evidence="3" key="1">
    <citation type="submission" date="2021-06" db="EMBL/GenBank/DDBJ databases">
        <authorList>
            <person name="Kallberg Y."/>
            <person name="Tangrot J."/>
            <person name="Rosling A."/>
        </authorList>
    </citation>
    <scope>NUCLEOTIDE SEQUENCE</scope>
    <source>
        <strain evidence="3">CL551</strain>
    </source>
</reference>
<dbReference type="InterPro" id="IPR052607">
    <property type="entry name" value="CEP104-like"/>
</dbReference>
<feature type="compositionally biased region" description="Low complexity" evidence="1">
    <location>
        <begin position="1023"/>
        <end position="1043"/>
    </location>
</feature>
<feature type="domain" description="TOG" evidence="2">
    <location>
        <begin position="411"/>
        <end position="683"/>
    </location>
</feature>
<feature type="compositionally biased region" description="Low complexity" evidence="1">
    <location>
        <begin position="177"/>
        <end position="195"/>
    </location>
</feature>
<dbReference type="EMBL" id="CAJVPV010000004">
    <property type="protein sequence ID" value="CAG8437416.1"/>
    <property type="molecule type" value="Genomic_DNA"/>
</dbReference>
<dbReference type="SUPFAM" id="SSF48371">
    <property type="entry name" value="ARM repeat"/>
    <property type="match status" value="1"/>
</dbReference>
<dbReference type="Pfam" id="PF21040">
    <property type="entry name" value="CEP104-like_TOG"/>
    <property type="match status" value="1"/>
</dbReference>
<accession>A0A9N8YP74</accession>
<dbReference type="InterPro" id="IPR011989">
    <property type="entry name" value="ARM-like"/>
</dbReference>
<sequence>MVGMATNTGGRCDEKRTLPWDKLPKIIDNDGISSDEEEIFPEDDYDLIKSNSDPYIHFRRLGYCALDSNERANYKARELKSIRLDTEGEYIRLVARRCHPNHLNQYNQVGIVGITVMGEPVSYLLAGESQKIPIEHVDEGVSRVASPDVFIVPVIQDNYWMMNNNPSNVPSIHSVLTSSPSPTVNNTSTPSSQSPKKITNPINSNDFLMNEDGTAQLLAAFGRAKANAVKVEDFHLAKVLKYAIELVTKAVEDAIRLDLMKKQAVEEEDFDNAEKYKAIIYIISSHIRDVEALRDDIRNALLDEGLDLDDSGEVIVYDPQLADIIGLADDVTEETPAPKSRPNSNASANRANLPKSRSSSDANRYQPMTPMTPSQWVPSADERPLPALSNSNSCPISNIAPTVSLDDGPEELSDLARVAFSLSIQYFGEYVVACLLSKKFLLRDSALVDVTKRVDVNYGDGKDVEGIDKLALIKATFQIIQEAMNDCREKLTLATLSLWETLTDFCNYHQVPTSNTWKLVEQNYDLLFSKISDSNSRIKQSATNFFCYLAKTYRNPNHSILSLALKPAKTSSQPLKTAKAKVELVSKLIEEFGISVNQKSKIDREGGLSLEAVMQLSVSYLNNNNGDVRDSAVKLVVEVVKRVGREKVERFISDIKPLLLENIWNLVTEYEEATGKVAGQVPSPPHSPKITAKGLTEEEKQALKDFDVDESLLKAPLAKRGTVTRIEQQLMELRSLANNTNCIIKDDYDTYIANTTKTMLIHDDHEAEVEEIEKAEEPEPKNPLPSKSQPTKATSASRGSKSAAPAGKSVKKLKGDGQKVTAAKASKITPARKGSSESVRKNSAISETVDEPEEISASNEAKGDRCCIFCDEQNDRFTEDNLVTHYWNDCPVLTKCRLCHIILEISTLDDHMLTDCDKSRFVKQCPRCREVIDADDYLEHTAKQTCLVIRDDIVRCPLCKTVVKPATEAGWKAHLLDANGCPKNRRKDNHRSNAPSMVKEMEHAAAANSKRGEKRPSAKVDTPKALSTASKTSSSRTKPTASSGKDKVKKATTTKTLK</sequence>
<dbReference type="InterPro" id="IPR016024">
    <property type="entry name" value="ARM-type_fold"/>
</dbReference>
<organism evidence="3 4">
    <name type="scientific">Acaulospora morrowiae</name>
    <dbReference type="NCBI Taxonomy" id="94023"/>
    <lineage>
        <taxon>Eukaryota</taxon>
        <taxon>Fungi</taxon>
        <taxon>Fungi incertae sedis</taxon>
        <taxon>Mucoromycota</taxon>
        <taxon>Glomeromycotina</taxon>
        <taxon>Glomeromycetes</taxon>
        <taxon>Diversisporales</taxon>
        <taxon>Acaulosporaceae</taxon>
        <taxon>Acaulospora</taxon>
    </lineage>
</organism>
<feature type="compositionally biased region" description="Basic residues" evidence="1">
    <location>
        <begin position="1047"/>
        <end position="1058"/>
    </location>
</feature>
<feature type="non-terminal residue" evidence="3">
    <location>
        <position position="1058"/>
    </location>
</feature>
<dbReference type="SMART" id="SM01349">
    <property type="entry name" value="TOG"/>
    <property type="match status" value="1"/>
</dbReference>
<comment type="caution">
    <text evidence="3">The sequence shown here is derived from an EMBL/GenBank/DDBJ whole genome shotgun (WGS) entry which is preliminary data.</text>
</comment>
<gene>
    <name evidence="3" type="ORF">AMORRO_LOCUS13</name>
</gene>